<evidence type="ECO:0000313" key="3">
    <source>
        <dbReference type="Proteomes" id="UP000541558"/>
    </source>
</evidence>
<evidence type="ECO:0000259" key="1">
    <source>
        <dbReference type="Pfam" id="PF12937"/>
    </source>
</evidence>
<organism evidence="2 3">
    <name type="scientific">Ephemerocybe angulata</name>
    <dbReference type="NCBI Taxonomy" id="980116"/>
    <lineage>
        <taxon>Eukaryota</taxon>
        <taxon>Fungi</taxon>
        <taxon>Dikarya</taxon>
        <taxon>Basidiomycota</taxon>
        <taxon>Agaricomycotina</taxon>
        <taxon>Agaricomycetes</taxon>
        <taxon>Agaricomycetidae</taxon>
        <taxon>Agaricales</taxon>
        <taxon>Agaricineae</taxon>
        <taxon>Psathyrellaceae</taxon>
        <taxon>Ephemerocybe</taxon>
    </lineage>
</organism>
<accession>A0A8H5C3E4</accession>
<keyword evidence="3" id="KW-1185">Reference proteome</keyword>
<gene>
    <name evidence="2" type="ORF">D9611_014160</name>
</gene>
<sequence>MDIDNDLSRILRSNDAPTPIETTSIRSEVEIIIGKISLLHAELQGLEEQLRERQGALSPVRRLPPEILAEIFSSSVEGILDSEGRDALLDLGLVCKNWRRASLGSHRLWASISVDRHQCNETSYQKIVAWLNRSGDLPKTFMFDHIDLDYCECEDHDPAEEPCQMSNPALIKLLSVGPKLHKLVLRCSSHLCFRTLLENIGPEPDLMNPRPWDTLQSLELELATADSSPWDEPLEASKSLFYHLPQVTSLDLHIPYSSSAFEGDPSDTRTVALNVPPRLLQGLKSFTLHCDWEGSHILAMLQHCENIETLIVDFRCEALRYDEGDILVHRFTASRLLLPKLHTIHLQLTPIENTAIFDFLRTPSLRNLRLDMMEYTHKDLQEAEFQKPLLSFIKASNCEGTLQSFHLQNLSLPAMKLARALLDLPLLTTVILDHRHFDADTFWRRMHYHALKNRRNGDTPLCLPHLQELQTLCVPVDDRAVVMAVAKFLMENREINAFPCTWKVSHQTATQAAIERELADLEDCGVSFQVIPSHRWF</sequence>
<protein>
    <recommendedName>
        <fullName evidence="1">F-box domain-containing protein</fullName>
    </recommendedName>
</protein>
<dbReference type="Pfam" id="PF12937">
    <property type="entry name" value="F-box-like"/>
    <property type="match status" value="1"/>
</dbReference>
<reference evidence="2 3" key="1">
    <citation type="journal article" date="2020" name="ISME J.">
        <title>Uncovering the hidden diversity of litter-decomposition mechanisms in mushroom-forming fungi.</title>
        <authorList>
            <person name="Floudas D."/>
            <person name="Bentzer J."/>
            <person name="Ahren D."/>
            <person name="Johansson T."/>
            <person name="Persson P."/>
            <person name="Tunlid A."/>
        </authorList>
    </citation>
    <scope>NUCLEOTIDE SEQUENCE [LARGE SCALE GENOMIC DNA]</scope>
    <source>
        <strain evidence="2 3">CBS 175.51</strain>
    </source>
</reference>
<dbReference type="EMBL" id="JAACJK010000072">
    <property type="protein sequence ID" value="KAF5334294.1"/>
    <property type="molecule type" value="Genomic_DNA"/>
</dbReference>
<dbReference type="Proteomes" id="UP000541558">
    <property type="component" value="Unassembled WGS sequence"/>
</dbReference>
<dbReference type="AlphaFoldDB" id="A0A8H5C3E4"/>
<feature type="domain" description="F-box" evidence="1">
    <location>
        <begin position="61"/>
        <end position="113"/>
    </location>
</feature>
<dbReference type="OrthoDB" id="3221235at2759"/>
<dbReference type="SUPFAM" id="SSF81383">
    <property type="entry name" value="F-box domain"/>
    <property type="match status" value="1"/>
</dbReference>
<dbReference type="InterPro" id="IPR036047">
    <property type="entry name" value="F-box-like_dom_sf"/>
</dbReference>
<dbReference type="InterPro" id="IPR001810">
    <property type="entry name" value="F-box_dom"/>
</dbReference>
<comment type="caution">
    <text evidence="2">The sequence shown here is derived from an EMBL/GenBank/DDBJ whole genome shotgun (WGS) entry which is preliminary data.</text>
</comment>
<proteinExistence type="predicted"/>
<dbReference type="Gene3D" id="1.20.1280.50">
    <property type="match status" value="1"/>
</dbReference>
<name>A0A8H5C3E4_9AGAR</name>
<evidence type="ECO:0000313" key="2">
    <source>
        <dbReference type="EMBL" id="KAF5334294.1"/>
    </source>
</evidence>